<keyword evidence="1 5" id="KW-0489">Methyltransferase</keyword>
<evidence type="ECO:0000259" key="7">
    <source>
        <dbReference type="PROSITE" id="PS51685"/>
    </source>
</evidence>
<dbReference type="SUPFAM" id="SSF53335">
    <property type="entry name" value="S-adenosyl-L-methionine-dependent methyltransferases"/>
    <property type="match status" value="1"/>
</dbReference>
<dbReference type="Pfam" id="PF08498">
    <property type="entry name" value="Sterol_MT_C"/>
    <property type="match status" value="1"/>
</dbReference>
<dbReference type="VEuPathDB" id="TriTrypDB:TRSC58_00832"/>
<dbReference type="GO" id="GO:0016126">
    <property type="term" value="P:sterol biosynthetic process"/>
    <property type="evidence" value="ECO:0007669"/>
    <property type="project" value="TreeGrafter"/>
</dbReference>
<proteinExistence type="inferred from homology"/>
<dbReference type="InterPro" id="IPR013705">
    <property type="entry name" value="Sterol_MeTrfase_C"/>
</dbReference>
<evidence type="ECO:0000256" key="5">
    <source>
        <dbReference type="PROSITE-ProRule" id="PRU01022"/>
    </source>
</evidence>
<dbReference type="EMBL" id="KC544891">
    <property type="protein sequence ID" value="AGN32953.1"/>
    <property type="molecule type" value="Genomic_DNA"/>
</dbReference>
<dbReference type="AlphaFoldDB" id="R9TKB3"/>
<sequence length="359" mass="40851">MSAGGRDVLPLNIMRKRTAEEVNKDVSATADRFRERFEGKTASVSERKAETTTMVNEYYDLVTDFYEYGWGQHFHFAPRFFGESFFESIARHEYFLAYQGQFKPTDTVLDLGCGVGGPARNIVRFTNCNVMGVNNNEYQISRARRHDTKHGMNSKINYTKTDFSEMCFGDNEFDGAYAVEATCHASDKVKCFSEIYRVIKPGSYFVLYEWCVTDKYDPNNEEHRRIIHQIELGDSLPELETQQQVVRALEASGFIVEDSFDVSERFESSPIKNTAWYAPLQGSYTTLTGFKSTPVGRWITNKMCHVLEFVGLAPRGTYKATEILEEAVKGLVLGGELGIFTPSFFVKARKPLPGEKQNK</sequence>
<evidence type="ECO:0000256" key="3">
    <source>
        <dbReference type="ARBA" id="ARBA00022691"/>
    </source>
</evidence>
<dbReference type="InterPro" id="IPR030384">
    <property type="entry name" value="MeTrfase_SMT"/>
</dbReference>
<dbReference type="GO" id="GO:0032259">
    <property type="term" value="P:methylation"/>
    <property type="evidence" value="ECO:0007669"/>
    <property type="project" value="UniProtKB-KW"/>
</dbReference>
<dbReference type="PANTHER" id="PTHR44068">
    <property type="entry name" value="ZGC:194242"/>
    <property type="match status" value="1"/>
</dbReference>
<dbReference type="FunFam" id="3.40.50.150:FF:000334">
    <property type="entry name" value="Methyltransferase"/>
    <property type="match status" value="1"/>
</dbReference>
<dbReference type="CDD" id="cd02440">
    <property type="entry name" value="AdoMet_MTases"/>
    <property type="match status" value="1"/>
</dbReference>
<evidence type="ECO:0000256" key="1">
    <source>
        <dbReference type="ARBA" id="ARBA00022603"/>
    </source>
</evidence>
<dbReference type="GO" id="GO:0005783">
    <property type="term" value="C:endoplasmic reticulum"/>
    <property type="evidence" value="ECO:0007669"/>
    <property type="project" value="TreeGrafter"/>
</dbReference>
<organism evidence="8">
    <name type="scientific">Trypanosoma rangeli</name>
    <dbReference type="NCBI Taxonomy" id="5698"/>
    <lineage>
        <taxon>Eukaryota</taxon>
        <taxon>Discoba</taxon>
        <taxon>Euglenozoa</taxon>
        <taxon>Kinetoplastea</taxon>
        <taxon>Metakinetoplastina</taxon>
        <taxon>Trypanosomatida</taxon>
        <taxon>Trypanosomatidae</taxon>
        <taxon>Trypanosoma</taxon>
        <taxon>Herpetosoma</taxon>
    </lineage>
</organism>
<dbReference type="PANTHER" id="PTHR44068:SF1">
    <property type="entry name" value="HYPOTHETICAL LOC100005854"/>
    <property type="match status" value="1"/>
</dbReference>
<evidence type="ECO:0000256" key="4">
    <source>
        <dbReference type="ARBA" id="ARBA00038188"/>
    </source>
</evidence>
<dbReference type="InterPro" id="IPR013216">
    <property type="entry name" value="Methyltransf_11"/>
</dbReference>
<dbReference type="GO" id="GO:0003838">
    <property type="term" value="F:sterol 24-C-methyltransferase activity"/>
    <property type="evidence" value="ECO:0007669"/>
    <property type="project" value="TreeGrafter"/>
</dbReference>
<dbReference type="Pfam" id="PF08241">
    <property type="entry name" value="Methyltransf_11"/>
    <property type="match status" value="1"/>
</dbReference>
<keyword evidence="2 5" id="KW-0808">Transferase</keyword>
<name>R9TKB3_TRYRA</name>
<comment type="similarity">
    <text evidence="4 5 6">Belongs to the class I-like SAM-binding methyltransferase superfamily. Erg6/SMT family.</text>
</comment>
<keyword evidence="3 5" id="KW-0949">S-adenosyl-L-methionine</keyword>
<reference evidence="8" key="1">
    <citation type="submission" date="2013-01" db="EMBL/GenBank/DDBJ databases">
        <title>Unveiling the Trypanosoma rangeli genome, the neglected and avirulent trypanosome of mammals.</title>
        <authorList>
            <person name="Stoco P.H."/>
            <person name="Wagner G."/>
            <person name="Gerber A."/>
            <person name="Zaha A."/>
            <person name="Monteiro K.M."/>
            <person name="Thompson C."/>
            <person name="Bartholomeu D.C."/>
            <person name="Bahia D."/>
            <person name="Loreto E."/>
            <person name="Prestes E.B."/>
            <person name="De Moraes M.H."/>
            <person name="Lueckemeyer D.D."/>
            <person name="Lima F.M."/>
            <person name="Vallejo G.A."/>
            <person name="Silveira Filho J.F."/>
            <person name="Tyler K.M."/>
            <person name="Almeida L.G."/>
            <person name="Steindel M."/>
            <person name="Ortiz M.F.D.E."/>
            <person name="Siervo M.A."/>
            <person name="Cunha O.L.D.E."/>
            <person name="Neto R."/>
            <person name="Rodrigues-Luiz G."/>
            <person name="Teixeira S.M."/>
            <person name="Silva R."/>
            <person name="Murta S.M."/>
            <person name="Sincero T.C."/>
            <person name="Mendes T.A."/>
            <person name="Urmenyi T.P."/>
            <person name="Da Rocha W.D."/>
            <person name="Vasconcellos A.T."/>
            <person name="Grisard E.C."/>
        </authorList>
    </citation>
    <scope>NUCLEOTIDE SEQUENCE</scope>
</reference>
<feature type="domain" description="SAM-dependent methyltransferase Erg6/SMT-type" evidence="7">
    <location>
        <begin position="58"/>
        <end position="351"/>
    </location>
</feature>
<dbReference type="PROSITE" id="PS51685">
    <property type="entry name" value="SAM_MT_ERG6_SMT"/>
    <property type="match status" value="1"/>
</dbReference>
<evidence type="ECO:0000256" key="2">
    <source>
        <dbReference type="ARBA" id="ARBA00022679"/>
    </source>
</evidence>
<dbReference type="EC" id="2.1.1.-" evidence="6"/>
<dbReference type="Gene3D" id="3.40.50.150">
    <property type="entry name" value="Vaccinia Virus protein VP39"/>
    <property type="match status" value="1"/>
</dbReference>
<dbReference type="InterPro" id="IPR050447">
    <property type="entry name" value="Erg6_SMT_methyltransf"/>
</dbReference>
<evidence type="ECO:0000256" key="6">
    <source>
        <dbReference type="RuleBase" id="RU362025"/>
    </source>
</evidence>
<protein>
    <recommendedName>
        <fullName evidence="6">Methyltransferase</fullName>
        <ecNumber evidence="6">2.1.1.-</ecNumber>
    </recommendedName>
</protein>
<accession>R9TKB3</accession>
<dbReference type="InterPro" id="IPR029063">
    <property type="entry name" value="SAM-dependent_MTases_sf"/>
</dbReference>
<evidence type="ECO:0000313" key="8">
    <source>
        <dbReference type="EMBL" id="AGN32953.1"/>
    </source>
</evidence>